<dbReference type="STRING" id="758803.SAMN05421803_11759"/>
<reference evidence="1 2" key="1">
    <citation type="submission" date="2016-11" db="EMBL/GenBank/DDBJ databases">
        <authorList>
            <person name="Jaros S."/>
            <person name="Januszkiewicz K."/>
            <person name="Wedrychowicz H."/>
        </authorList>
    </citation>
    <scope>NUCLEOTIDE SEQUENCE [LARGE SCALE GENOMIC DNA]</scope>
    <source>
        <strain evidence="1 2">CGMCC 4.5723</strain>
    </source>
</reference>
<keyword evidence="2" id="KW-1185">Reference proteome</keyword>
<dbReference type="Proteomes" id="UP000184452">
    <property type="component" value="Unassembled WGS sequence"/>
</dbReference>
<evidence type="ECO:0000313" key="1">
    <source>
        <dbReference type="EMBL" id="SHK30445.1"/>
    </source>
</evidence>
<organism evidence="1 2">
    <name type="scientific">Nocardiopsis flavescens</name>
    <dbReference type="NCBI Taxonomy" id="758803"/>
    <lineage>
        <taxon>Bacteria</taxon>
        <taxon>Bacillati</taxon>
        <taxon>Actinomycetota</taxon>
        <taxon>Actinomycetes</taxon>
        <taxon>Streptosporangiales</taxon>
        <taxon>Nocardiopsidaceae</taxon>
        <taxon>Nocardiopsis</taxon>
    </lineage>
</organism>
<name>A0A1M6RD78_9ACTN</name>
<dbReference type="Gene3D" id="3.40.50.150">
    <property type="entry name" value="Vaccinia Virus protein VP39"/>
    <property type="match status" value="1"/>
</dbReference>
<proteinExistence type="predicted"/>
<protein>
    <recommendedName>
        <fullName evidence="3">DNA (Cytosine-5)-methyltransferase 1</fullName>
    </recommendedName>
</protein>
<dbReference type="AlphaFoldDB" id="A0A1M6RD78"/>
<dbReference type="EMBL" id="FQZK01000017">
    <property type="protein sequence ID" value="SHK30445.1"/>
    <property type="molecule type" value="Genomic_DNA"/>
</dbReference>
<dbReference type="InterPro" id="IPR029063">
    <property type="entry name" value="SAM-dependent_MTases_sf"/>
</dbReference>
<accession>A0A1M6RD78</accession>
<dbReference type="RefSeq" id="WP_218619582.1">
    <property type="nucleotide sequence ID" value="NZ_FQZK01000017.1"/>
</dbReference>
<gene>
    <name evidence="1" type="ORF">SAMN05421803_11759</name>
</gene>
<evidence type="ECO:0000313" key="2">
    <source>
        <dbReference type="Proteomes" id="UP000184452"/>
    </source>
</evidence>
<dbReference type="CDD" id="cd02440">
    <property type="entry name" value="AdoMet_MTases"/>
    <property type="match status" value="1"/>
</dbReference>
<dbReference type="SUPFAM" id="SSF53335">
    <property type="entry name" value="S-adenosyl-L-methionine-dependent methyltransferases"/>
    <property type="match status" value="1"/>
</dbReference>
<evidence type="ECO:0008006" key="3">
    <source>
        <dbReference type="Google" id="ProtNLM"/>
    </source>
</evidence>
<sequence length="225" mass="24317">MKLLDLYSCAGGAARGYQHAGFHVTGIDIAPRPTYCGDGFVQADALDYAAAHGHRYDAIHASPPCQNYSAPTRGTNAARNTTTGREHPDLVEATRAVLQAVGRPYVIENVAGSPVRKDLRLCGEMFGLGVLQHRWFELGGWSTAQPAHRPHRGRVRGWRHGVFYDGPYVAAYGAGGGKATVAEMQQAKQITWTADRVELCEAIPPAYTSFLGARLVAFLRGQVAV</sequence>